<organism evidence="5 6">
    <name type="scientific">Methylosinus trichosporium (strain ATCC 35070 / NCIMB 11131 / UNIQEM 75 / OB3b)</name>
    <dbReference type="NCBI Taxonomy" id="595536"/>
    <lineage>
        <taxon>Bacteria</taxon>
        <taxon>Pseudomonadati</taxon>
        <taxon>Pseudomonadota</taxon>
        <taxon>Alphaproteobacteria</taxon>
        <taxon>Hyphomicrobiales</taxon>
        <taxon>Methylocystaceae</taxon>
        <taxon>Methylosinus</taxon>
    </lineage>
</organism>
<accession>A0A2D2CWV8</accession>
<dbReference type="Gene3D" id="3.30.1330.60">
    <property type="entry name" value="OmpA-like domain"/>
    <property type="match status" value="1"/>
</dbReference>
<gene>
    <name evidence="5" type="ORF">CQW49_04455</name>
</gene>
<dbReference type="SUPFAM" id="SSF103088">
    <property type="entry name" value="OmpA-like"/>
    <property type="match status" value="1"/>
</dbReference>
<feature type="chain" id="PRO_5013689314" description="OmpA-like domain-containing protein" evidence="3">
    <location>
        <begin position="30"/>
        <end position="789"/>
    </location>
</feature>
<feature type="signal peptide" evidence="3">
    <location>
        <begin position="1"/>
        <end position="29"/>
    </location>
</feature>
<dbReference type="InterPro" id="IPR006665">
    <property type="entry name" value="OmpA-like"/>
</dbReference>
<dbReference type="KEGG" id="mtw:CQW49_04455"/>
<dbReference type="Proteomes" id="UP000230709">
    <property type="component" value="Chromosome"/>
</dbReference>
<dbReference type="GO" id="GO:0016020">
    <property type="term" value="C:membrane"/>
    <property type="evidence" value="ECO:0007669"/>
    <property type="project" value="UniProtKB-UniRule"/>
</dbReference>
<sequence length="789" mass="80258">MRRTRNILLAGVMTPALILGATPIAPAQALEPVRLAQAAPDPHDKDKKPPPHGAAPAAAPRPAAPPPAHAPMGAAPQPHAPMARPPAAAMPAPQIAPRPAPAQAQRPAFDDPPAHRAPAFGGRGPDLAIPRAAPQPHAARPPAPVRAVEDAIPGGARRAPESAPIGAVHGGGETGGAFDHRRAGRPTTPPPIGAANSQGDQPAHRNGPGHIPGGRPDTPPALGATNPQGNPPAGRGGPGHIPGGRPDTPPALGATNPQGDPPAGRGGPGHIPGGRPDAPPALGATNPQGDPPAGHGGPGHIPGGRPDTPPALGATNPQGNPPAGRGGPGHIPGGHPDTPPALGATNPQGDPPAGHGGPGHIPGGRPDTPPALGATNPLGGPAGQGGPGHFLGGHAGVPPAPGASVPPAPPPNAPPIAAAPDGRGFDGHGRFQPPGGPGGPGVPPVAGGGGRPGAPQRGGGSGLSPAAAAAIGAAAGLVGGFMLSQPGVARVDQVHTHRRQFDHDGYSVIEEPGRTIVRDPYGVHIRHDENERFRDLGVDLRSERRGDEFVTVYPRRDGGEVVTYTDANGVLLRRIRRLPDGREIILIDNSFRGPPRGYADDVVMLPPPPVVIPRERYVVDYGAANEQVVYETLTAPPVAPVPRRYTLDEVRASPSLRAYTRSVDIDTITFDSGSWTVAPDQAQRLSVIATALNQAIRNNPSEVFLVEGHTDATGSDVDNLSLSDRRAQSVATLLTRDFDVPAENLTTQGYGEQYPKVDVQGPSRENRRVTVRRITPLLNGQGQSTSQSQ</sequence>
<evidence type="ECO:0000256" key="3">
    <source>
        <dbReference type="SAM" id="SignalP"/>
    </source>
</evidence>
<feature type="domain" description="OmpA-like" evidence="4">
    <location>
        <begin position="657"/>
        <end position="782"/>
    </location>
</feature>
<feature type="compositionally biased region" description="Pro residues" evidence="2">
    <location>
        <begin position="434"/>
        <end position="443"/>
    </location>
</feature>
<feature type="compositionally biased region" description="Pro residues" evidence="2">
    <location>
        <begin position="398"/>
        <end position="414"/>
    </location>
</feature>
<evidence type="ECO:0000256" key="2">
    <source>
        <dbReference type="SAM" id="MobiDB-lite"/>
    </source>
</evidence>
<name>A0A2D2CWV8_METT3</name>
<feature type="compositionally biased region" description="Gly residues" evidence="2">
    <location>
        <begin position="380"/>
        <end position="395"/>
    </location>
</feature>
<dbReference type="STRING" id="595536.GCA_000178815_04270"/>
<reference evidence="6" key="1">
    <citation type="submission" date="2017-10" db="EMBL/GenBank/DDBJ databases">
        <title>Completed PacBio SMRT sequence of Methylosinus trichosporium OB3b reveals presence of a third large plasmid.</title>
        <authorList>
            <person name="Charles T.C."/>
            <person name="Lynch M.D.J."/>
            <person name="Heil J.R."/>
            <person name="Cheng J."/>
        </authorList>
    </citation>
    <scope>NUCLEOTIDE SEQUENCE [LARGE SCALE GENOMIC DNA]</scope>
    <source>
        <strain evidence="6">OB3b</strain>
    </source>
</reference>
<dbReference type="PROSITE" id="PS51123">
    <property type="entry name" value="OMPA_2"/>
    <property type="match status" value="1"/>
</dbReference>
<feature type="region of interest" description="Disordered" evidence="2">
    <location>
        <begin position="32"/>
        <end position="465"/>
    </location>
</feature>
<keyword evidence="1" id="KW-0472">Membrane</keyword>
<evidence type="ECO:0000313" key="5">
    <source>
        <dbReference type="EMBL" id="ATQ67228.1"/>
    </source>
</evidence>
<dbReference type="CDD" id="cd07185">
    <property type="entry name" value="OmpA_C-like"/>
    <property type="match status" value="1"/>
</dbReference>
<dbReference type="PANTHER" id="PTHR30329">
    <property type="entry name" value="STATOR ELEMENT OF FLAGELLAR MOTOR COMPLEX"/>
    <property type="match status" value="1"/>
</dbReference>
<dbReference type="EMBL" id="CP023737">
    <property type="protein sequence ID" value="ATQ67228.1"/>
    <property type="molecule type" value="Genomic_DNA"/>
</dbReference>
<evidence type="ECO:0000256" key="1">
    <source>
        <dbReference type="PROSITE-ProRule" id="PRU00473"/>
    </source>
</evidence>
<protein>
    <recommendedName>
        <fullName evidence="4">OmpA-like domain-containing protein</fullName>
    </recommendedName>
</protein>
<evidence type="ECO:0000313" key="6">
    <source>
        <dbReference type="Proteomes" id="UP000230709"/>
    </source>
</evidence>
<dbReference type="InterPro" id="IPR036737">
    <property type="entry name" value="OmpA-like_sf"/>
</dbReference>
<feature type="compositionally biased region" description="Low complexity" evidence="2">
    <location>
        <begin position="128"/>
        <end position="138"/>
    </location>
</feature>
<dbReference type="RefSeq" id="WP_099831737.1">
    <property type="nucleotide sequence ID" value="NZ_CP023737.1"/>
</dbReference>
<dbReference type="Pfam" id="PF00691">
    <property type="entry name" value="OmpA"/>
    <property type="match status" value="1"/>
</dbReference>
<dbReference type="PANTHER" id="PTHR30329:SF21">
    <property type="entry name" value="LIPOPROTEIN YIAD-RELATED"/>
    <property type="match status" value="1"/>
</dbReference>
<dbReference type="InterPro" id="IPR050330">
    <property type="entry name" value="Bact_OuterMem_StrucFunc"/>
</dbReference>
<feature type="compositionally biased region" description="Gly residues" evidence="2">
    <location>
        <begin position="446"/>
        <end position="462"/>
    </location>
</feature>
<keyword evidence="3" id="KW-0732">Signal</keyword>
<proteinExistence type="predicted"/>
<evidence type="ECO:0000259" key="4">
    <source>
        <dbReference type="PROSITE" id="PS51123"/>
    </source>
</evidence>
<feature type="compositionally biased region" description="Low complexity" evidence="2">
    <location>
        <begin position="70"/>
        <end position="93"/>
    </location>
</feature>
<dbReference type="AlphaFoldDB" id="A0A2D2CWV8"/>
<keyword evidence="6" id="KW-1185">Reference proteome</keyword>